<evidence type="ECO:0000256" key="4">
    <source>
        <dbReference type="ARBA" id="ARBA00023163"/>
    </source>
</evidence>
<dbReference type="InterPro" id="IPR036390">
    <property type="entry name" value="WH_DNA-bd_sf"/>
</dbReference>
<evidence type="ECO:0000259" key="5">
    <source>
        <dbReference type="PROSITE" id="PS50931"/>
    </source>
</evidence>
<dbReference type="InterPro" id="IPR036388">
    <property type="entry name" value="WH-like_DNA-bd_sf"/>
</dbReference>
<keyword evidence="4" id="KW-0804">Transcription</keyword>
<dbReference type="PROSITE" id="PS50931">
    <property type="entry name" value="HTH_LYSR"/>
    <property type="match status" value="1"/>
</dbReference>
<protein>
    <submittedName>
        <fullName evidence="6">DNA-binding transcriptional LysR family regulator</fullName>
    </submittedName>
</protein>
<evidence type="ECO:0000256" key="1">
    <source>
        <dbReference type="ARBA" id="ARBA00009437"/>
    </source>
</evidence>
<evidence type="ECO:0000313" key="6">
    <source>
        <dbReference type="EMBL" id="MDQ0436790.1"/>
    </source>
</evidence>
<reference evidence="6 7" key="1">
    <citation type="submission" date="2023-07" db="EMBL/GenBank/DDBJ databases">
        <title>Genomic Encyclopedia of Type Strains, Phase IV (KMG-IV): sequencing the most valuable type-strain genomes for metagenomic binning, comparative biology and taxonomic classification.</title>
        <authorList>
            <person name="Goeker M."/>
        </authorList>
    </citation>
    <scope>NUCLEOTIDE SEQUENCE [LARGE SCALE GENOMIC DNA]</scope>
    <source>
        <strain evidence="6 7">B6-8</strain>
    </source>
</reference>
<dbReference type="Pfam" id="PF00126">
    <property type="entry name" value="HTH_1"/>
    <property type="match status" value="1"/>
</dbReference>
<comment type="similarity">
    <text evidence="1">Belongs to the LysR transcriptional regulatory family.</text>
</comment>
<gene>
    <name evidence="6" type="ORF">QO014_001160</name>
</gene>
<dbReference type="InterPro" id="IPR000847">
    <property type="entry name" value="LysR_HTH_N"/>
</dbReference>
<dbReference type="Gene3D" id="1.10.10.10">
    <property type="entry name" value="Winged helix-like DNA-binding domain superfamily/Winged helix DNA-binding domain"/>
    <property type="match status" value="1"/>
</dbReference>
<keyword evidence="2" id="KW-0805">Transcription regulation</keyword>
<dbReference type="Proteomes" id="UP001241603">
    <property type="component" value="Unassembled WGS sequence"/>
</dbReference>
<dbReference type="PANTHER" id="PTHR30126">
    <property type="entry name" value="HTH-TYPE TRANSCRIPTIONAL REGULATOR"/>
    <property type="match status" value="1"/>
</dbReference>
<dbReference type="SUPFAM" id="SSF46785">
    <property type="entry name" value="Winged helix' DNA-binding domain"/>
    <property type="match status" value="1"/>
</dbReference>
<dbReference type="PANTHER" id="PTHR30126:SF21">
    <property type="entry name" value="TRANSCRIPTIONAL REGULATOR-RELATED"/>
    <property type="match status" value="1"/>
</dbReference>
<evidence type="ECO:0000313" key="7">
    <source>
        <dbReference type="Proteomes" id="UP001241603"/>
    </source>
</evidence>
<accession>A0ABU0H3B1</accession>
<evidence type="ECO:0000256" key="2">
    <source>
        <dbReference type="ARBA" id="ARBA00023015"/>
    </source>
</evidence>
<dbReference type="RefSeq" id="WP_266347674.1">
    <property type="nucleotide sequence ID" value="NZ_JAPKNG010000001.1"/>
</dbReference>
<sequence length="292" mass="31668">MKDIDWQDLKLFLAVARAGGLGPAARLVDASAPTLGRRVTALEQALGQRLFTRRQQGYELTEAGRSLLVHAQEVEAATAAIERWRAGTTTRPSVRISAGHWMTSFLADNIAAIWTTADAWSLDFVTANARLDIGRRAADIGIRNRRPEEGWLAGRKVAVTAFAAFCRRGGKAEETLPWIALAGDAAITPSAQWVARHHGEQVAIKVSDPRSLFDLVRSGAGQAVMPCLAGDREPAFERAGPLIGELTAEQWLVTHHEDRHHPAIHATVERIARLIGAHQGLFAGHETKTGAP</sequence>
<dbReference type="SUPFAM" id="SSF53850">
    <property type="entry name" value="Periplasmic binding protein-like II"/>
    <property type="match status" value="1"/>
</dbReference>
<keyword evidence="7" id="KW-1185">Reference proteome</keyword>
<dbReference type="Pfam" id="PF03466">
    <property type="entry name" value="LysR_substrate"/>
    <property type="match status" value="1"/>
</dbReference>
<dbReference type="GO" id="GO:0003677">
    <property type="term" value="F:DNA binding"/>
    <property type="evidence" value="ECO:0007669"/>
    <property type="project" value="UniProtKB-KW"/>
</dbReference>
<evidence type="ECO:0000256" key="3">
    <source>
        <dbReference type="ARBA" id="ARBA00023125"/>
    </source>
</evidence>
<keyword evidence="3 6" id="KW-0238">DNA-binding</keyword>
<feature type="domain" description="HTH lysR-type" evidence="5">
    <location>
        <begin position="4"/>
        <end position="61"/>
    </location>
</feature>
<dbReference type="EMBL" id="JAUSVO010000001">
    <property type="protein sequence ID" value="MDQ0436790.1"/>
    <property type="molecule type" value="Genomic_DNA"/>
</dbReference>
<organism evidence="6 7">
    <name type="scientific">Kaistia dalseonensis</name>
    <dbReference type="NCBI Taxonomy" id="410840"/>
    <lineage>
        <taxon>Bacteria</taxon>
        <taxon>Pseudomonadati</taxon>
        <taxon>Pseudomonadota</taxon>
        <taxon>Alphaproteobacteria</taxon>
        <taxon>Hyphomicrobiales</taxon>
        <taxon>Kaistiaceae</taxon>
        <taxon>Kaistia</taxon>
    </lineage>
</organism>
<name>A0ABU0H3B1_9HYPH</name>
<dbReference type="InterPro" id="IPR005119">
    <property type="entry name" value="LysR_subst-bd"/>
</dbReference>
<proteinExistence type="inferred from homology"/>
<comment type="caution">
    <text evidence="6">The sequence shown here is derived from an EMBL/GenBank/DDBJ whole genome shotgun (WGS) entry which is preliminary data.</text>
</comment>